<proteinExistence type="predicted"/>
<feature type="region of interest" description="Disordered" evidence="1">
    <location>
        <begin position="57"/>
        <end position="128"/>
    </location>
</feature>
<evidence type="ECO:0000256" key="1">
    <source>
        <dbReference type="SAM" id="MobiDB-lite"/>
    </source>
</evidence>
<sequence length="203" mass="22253">MKTHDGEGITSVYCVAKYGHKWVRTQTVTNSFAPKFNEQYTWEVYDPSTFLTVAKPPHYKPNASENTNIRTNPTTLTKKLKGSHSVNSKPTATDTSSTEFPKAQNDLPIATDVQPSGGNTSSLGGINMDKPSAARTVWSRYRYGTGGNTKEESRYADGGMSGTGVGEWYGNDDGIKKEEMVTLSDMDLVAEVGLHLCQLFLKL</sequence>
<dbReference type="Gene3D" id="2.60.40.150">
    <property type="entry name" value="C2 domain"/>
    <property type="match status" value="1"/>
</dbReference>
<protein>
    <recommendedName>
        <fullName evidence="2">C2 domain-containing protein</fullName>
    </recommendedName>
</protein>
<dbReference type="InterPro" id="IPR047259">
    <property type="entry name" value="QUIRKY-like"/>
</dbReference>
<evidence type="ECO:0000313" key="3">
    <source>
        <dbReference type="EMBL" id="KAJ9545410.1"/>
    </source>
</evidence>
<comment type="caution">
    <text evidence="3">The sequence shown here is derived from an EMBL/GenBank/DDBJ whole genome shotgun (WGS) entry which is preliminary data.</text>
</comment>
<feature type="compositionally biased region" description="Polar residues" evidence="1">
    <location>
        <begin position="113"/>
        <end position="124"/>
    </location>
</feature>
<accession>A0AA38SZS8</accession>
<evidence type="ECO:0000313" key="4">
    <source>
        <dbReference type="Proteomes" id="UP001172457"/>
    </source>
</evidence>
<feature type="domain" description="C2" evidence="2">
    <location>
        <begin position="4"/>
        <end position="53"/>
    </location>
</feature>
<name>A0AA38SZS8_9ASTR</name>
<feature type="compositionally biased region" description="Polar residues" evidence="1">
    <location>
        <begin position="84"/>
        <end position="99"/>
    </location>
</feature>
<reference evidence="3" key="1">
    <citation type="submission" date="2023-03" db="EMBL/GenBank/DDBJ databases">
        <title>Chromosome-scale reference genome and RAD-based genetic map of yellow starthistle (Centaurea solstitialis) reveal putative structural variation and QTLs associated with invader traits.</title>
        <authorList>
            <person name="Reatini B."/>
            <person name="Cang F.A."/>
            <person name="Jiang Q."/>
            <person name="Mckibben M.T.W."/>
            <person name="Barker M.S."/>
            <person name="Rieseberg L.H."/>
            <person name="Dlugosch K.M."/>
        </authorList>
    </citation>
    <scope>NUCLEOTIDE SEQUENCE</scope>
    <source>
        <strain evidence="3">CAN-66</strain>
        <tissue evidence="3">Leaf</tissue>
    </source>
</reference>
<dbReference type="PANTHER" id="PTHR31425">
    <property type="entry name" value="PHOSPHORIBOSYLANTHRANILATE TRANSFERASE ISOFORM 1"/>
    <property type="match status" value="1"/>
</dbReference>
<evidence type="ECO:0000259" key="2">
    <source>
        <dbReference type="Pfam" id="PF00168"/>
    </source>
</evidence>
<dbReference type="PANTHER" id="PTHR31425:SF32">
    <property type="entry name" value="MULTIPLE C2 DOMAIN AND TRANSMEMBRANE REGION PROTEIN 9"/>
    <property type="match status" value="1"/>
</dbReference>
<keyword evidence="4" id="KW-1185">Reference proteome</keyword>
<dbReference type="InterPro" id="IPR035892">
    <property type="entry name" value="C2_domain_sf"/>
</dbReference>
<dbReference type="EMBL" id="JARYMX010000006">
    <property type="protein sequence ID" value="KAJ9545410.1"/>
    <property type="molecule type" value="Genomic_DNA"/>
</dbReference>
<organism evidence="3 4">
    <name type="scientific">Centaurea solstitialis</name>
    <name type="common">yellow star-thistle</name>
    <dbReference type="NCBI Taxonomy" id="347529"/>
    <lineage>
        <taxon>Eukaryota</taxon>
        <taxon>Viridiplantae</taxon>
        <taxon>Streptophyta</taxon>
        <taxon>Embryophyta</taxon>
        <taxon>Tracheophyta</taxon>
        <taxon>Spermatophyta</taxon>
        <taxon>Magnoliopsida</taxon>
        <taxon>eudicotyledons</taxon>
        <taxon>Gunneridae</taxon>
        <taxon>Pentapetalae</taxon>
        <taxon>asterids</taxon>
        <taxon>campanulids</taxon>
        <taxon>Asterales</taxon>
        <taxon>Asteraceae</taxon>
        <taxon>Carduoideae</taxon>
        <taxon>Cardueae</taxon>
        <taxon>Centaureinae</taxon>
        <taxon>Centaurea</taxon>
    </lineage>
</organism>
<dbReference type="SUPFAM" id="SSF49562">
    <property type="entry name" value="C2 domain (Calcium/lipid-binding domain, CaLB)"/>
    <property type="match status" value="1"/>
</dbReference>
<gene>
    <name evidence="3" type="ORF">OSB04_025117</name>
</gene>
<dbReference type="Pfam" id="PF00168">
    <property type="entry name" value="C2"/>
    <property type="match status" value="1"/>
</dbReference>
<dbReference type="InterPro" id="IPR000008">
    <property type="entry name" value="C2_dom"/>
</dbReference>
<dbReference type="AlphaFoldDB" id="A0AA38SZS8"/>
<dbReference type="Proteomes" id="UP001172457">
    <property type="component" value="Chromosome 6"/>
</dbReference>
<feature type="compositionally biased region" description="Polar residues" evidence="1">
    <location>
        <begin position="63"/>
        <end position="77"/>
    </location>
</feature>